<comment type="similarity">
    <text evidence="4">Belongs to the Maf family. YhdE subfamily.</text>
</comment>
<dbReference type="InterPro" id="IPR029001">
    <property type="entry name" value="ITPase-like_fam"/>
</dbReference>
<comment type="catalytic activity">
    <reaction evidence="4">
        <text>dTTP + H2O = dTMP + diphosphate + H(+)</text>
        <dbReference type="Rhea" id="RHEA:28534"/>
        <dbReference type="ChEBI" id="CHEBI:15377"/>
        <dbReference type="ChEBI" id="CHEBI:15378"/>
        <dbReference type="ChEBI" id="CHEBI:33019"/>
        <dbReference type="ChEBI" id="CHEBI:37568"/>
        <dbReference type="ChEBI" id="CHEBI:63528"/>
        <dbReference type="EC" id="3.6.1.9"/>
    </reaction>
</comment>
<keyword evidence="4" id="KW-0963">Cytoplasm</keyword>
<dbReference type="HAMAP" id="MF_00528">
    <property type="entry name" value="Maf"/>
    <property type="match status" value="1"/>
</dbReference>
<organism evidence="5 6">
    <name type="scientific">Sterolibacterium denitrificans</name>
    <dbReference type="NCBI Taxonomy" id="157592"/>
    <lineage>
        <taxon>Bacteria</taxon>
        <taxon>Pseudomonadati</taxon>
        <taxon>Pseudomonadota</taxon>
        <taxon>Betaproteobacteria</taxon>
        <taxon>Nitrosomonadales</taxon>
        <taxon>Sterolibacteriaceae</taxon>
        <taxon>Sterolibacterium</taxon>
    </lineage>
</organism>
<feature type="active site" description="Proton acceptor" evidence="4">
    <location>
        <position position="86"/>
    </location>
</feature>
<evidence type="ECO:0000256" key="1">
    <source>
        <dbReference type="ARBA" id="ARBA00001968"/>
    </source>
</evidence>
<gene>
    <name evidence="5" type="primary">yhdE</name>
    <name evidence="5" type="ORF">SDENCHOL_10414</name>
</gene>
<feature type="site" description="Important for substrate specificity" evidence="4">
    <location>
        <position position="16"/>
    </location>
</feature>
<evidence type="ECO:0000313" key="5">
    <source>
        <dbReference type="EMBL" id="SMB21850.1"/>
    </source>
</evidence>
<reference evidence="5" key="1">
    <citation type="submission" date="2017-03" db="EMBL/GenBank/DDBJ databases">
        <authorList>
            <consortium name="AG Boll"/>
        </authorList>
    </citation>
    <scope>NUCLEOTIDE SEQUENCE [LARGE SCALE GENOMIC DNA]</scope>
    <source>
        <strain evidence="5">Chol</strain>
    </source>
</reference>
<feature type="site" description="Important for substrate specificity" evidence="4">
    <location>
        <position position="171"/>
    </location>
</feature>
<evidence type="ECO:0000256" key="4">
    <source>
        <dbReference type="HAMAP-Rule" id="MF_00528"/>
    </source>
</evidence>
<dbReference type="InterPro" id="IPR003697">
    <property type="entry name" value="Maf-like"/>
</dbReference>
<dbReference type="AlphaFoldDB" id="A0A7Z7MU57"/>
<dbReference type="PANTHER" id="PTHR43213">
    <property type="entry name" value="BIFUNCTIONAL DTTP/UTP PYROPHOSPHATASE/METHYLTRANSFERASE PROTEIN-RELATED"/>
    <property type="match status" value="1"/>
</dbReference>
<evidence type="ECO:0000256" key="2">
    <source>
        <dbReference type="ARBA" id="ARBA00022801"/>
    </source>
</evidence>
<evidence type="ECO:0000256" key="3">
    <source>
        <dbReference type="ARBA" id="ARBA00023080"/>
    </source>
</evidence>
<protein>
    <recommendedName>
        <fullName evidence="4">dTTP/UTP pyrophosphatase</fullName>
        <shortName evidence="4">dTTPase/UTPase</shortName>
        <ecNumber evidence="4">3.6.1.9</ecNumber>
    </recommendedName>
    <alternativeName>
        <fullName evidence="4">Nucleoside triphosphate pyrophosphatase</fullName>
    </alternativeName>
    <alternativeName>
        <fullName evidence="4">Nucleotide pyrophosphatase</fullName>
        <shortName evidence="4">Nucleotide PPase</shortName>
    </alternativeName>
</protein>
<name>A0A7Z7MU57_9PROT</name>
<dbReference type="PANTHER" id="PTHR43213:SF5">
    <property type="entry name" value="BIFUNCTIONAL DTTP_UTP PYROPHOSPHATASE_METHYLTRANSFERASE PROTEIN-RELATED"/>
    <property type="match status" value="1"/>
</dbReference>
<comment type="subcellular location">
    <subcellularLocation>
        <location evidence="4">Cytoplasm</location>
    </subcellularLocation>
</comment>
<proteinExistence type="inferred from homology"/>
<dbReference type="NCBIfam" id="TIGR00172">
    <property type="entry name" value="maf"/>
    <property type="match status" value="1"/>
</dbReference>
<dbReference type="EC" id="3.6.1.9" evidence="4"/>
<dbReference type="Gene3D" id="3.90.950.10">
    <property type="match status" value="1"/>
</dbReference>
<dbReference type="CDD" id="cd00555">
    <property type="entry name" value="Maf"/>
    <property type="match status" value="1"/>
</dbReference>
<dbReference type="GO" id="GO:0047429">
    <property type="term" value="F:nucleoside triphosphate diphosphatase activity"/>
    <property type="evidence" value="ECO:0007669"/>
    <property type="project" value="UniProtKB-EC"/>
</dbReference>
<comment type="caution">
    <text evidence="4">Lacks conserved residue(s) required for the propagation of feature annotation.</text>
</comment>
<dbReference type="SUPFAM" id="SSF52972">
    <property type="entry name" value="ITPase-like"/>
    <property type="match status" value="1"/>
</dbReference>
<dbReference type="GO" id="GO:0005737">
    <property type="term" value="C:cytoplasm"/>
    <property type="evidence" value="ECO:0007669"/>
    <property type="project" value="UniProtKB-SubCell"/>
</dbReference>
<dbReference type="RefSeq" id="WP_154715820.1">
    <property type="nucleotide sequence ID" value="NZ_LT837803.1"/>
</dbReference>
<dbReference type="EMBL" id="LT837803">
    <property type="protein sequence ID" value="SMB21850.1"/>
    <property type="molecule type" value="Genomic_DNA"/>
</dbReference>
<dbReference type="PIRSF" id="PIRSF006305">
    <property type="entry name" value="Maf"/>
    <property type="match status" value="1"/>
</dbReference>
<keyword evidence="2 4" id="KW-0378">Hydrolase</keyword>
<keyword evidence="6" id="KW-1185">Reference proteome</keyword>
<comment type="cofactor">
    <cofactor evidence="1 4">
        <name>a divalent metal cation</name>
        <dbReference type="ChEBI" id="CHEBI:60240"/>
    </cofactor>
</comment>
<feature type="site" description="Important for substrate specificity" evidence="4">
    <location>
        <position position="87"/>
    </location>
</feature>
<comment type="function">
    <text evidence="4">Nucleoside triphosphate pyrophosphatase that hydrolyzes dTTP and UTP. May have a dual role in cell division arrest and in preventing the incorporation of modified nucleotides into cellular nucleic acids.</text>
</comment>
<accession>A0A7Z7MU57</accession>
<dbReference type="Pfam" id="PF02545">
    <property type="entry name" value="Maf"/>
    <property type="match status" value="1"/>
</dbReference>
<dbReference type="GO" id="GO:0009117">
    <property type="term" value="P:nucleotide metabolic process"/>
    <property type="evidence" value="ECO:0007669"/>
    <property type="project" value="UniProtKB-KW"/>
</dbReference>
<keyword evidence="3 4" id="KW-0546">Nucleotide metabolism</keyword>
<sequence length="207" mass="22899">MTSVEPLVYLASRSPRRRELLRQIGVRFELLAFRAPPREDPEVDEAVLPGETPTDYVIRVARAKALHGRHLVGKRRQPARLLLSADTTLDLDGEIIGKPRDAIEAIDILQRLSGRTHRVLTAVAVATTDHERIEHVLNVSTVRFRDLAGEEIRRYAHSGEPLDKAGAYAIQGHAGMFVAEIHGSHSGIVGLPLCETALLLRRCGHPL</sequence>
<dbReference type="Proteomes" id="UP000242886">
    <property type="component" value="Chromosome SDENCHOL"/>
</dbReference>
<evidence type="ECO:0000313" key="6">
    <source>
        <dbReference type="Proteomes" id="UP000242886"/>
    </source>
</evidence>
<comment type="catalytic activity">
    <reaction evidence="4">
        <text>UTP + H2O = UMP + diphosphate + H(+)</text>
        <dbReference type="Rhea" id="RHEA:29395"/>
        <dbReference type="ChEBI" id="CHEBI:15377"/>
        <dbReference type="ChEBI" id="CHEBI:15378"/>
        <dbReference type="ChEBI" id="CHEBI:33019"/>
        <dbReference type="ChEBI" id="CHEBI:46398"/>
        <dbReference type="ChEBI" id="CHEBI:57865"/>
        <dbReference type="EC" id="3.6.1.9"/>
    </reaction>
</comment>